<reference evidence="1 2" key="1">
    <citation type="submission" date="2018-05" db="EMBL/GenBank/DDBJ databases">
        <title>Complete Genome Sequences of Extremely Thermoacidophilic, Metal-Mobilizing Type-Strain Members of the Archaeal Family Sulfolobaceae: Acidianus brierleyi DSM-1651T, Acidianus sulfidivorans DSM-18786T, Metallosphaera hakonensis DSM-7519T, and Metallosphaera prunae DSM-10039T.</title>
        <authorList>
            <person name="Counts J.A."/>
            <person name="Kelly R.M."/>
        </authorList>
    </citation>
    <scope>NUCLEOTIDE SEQUENCE [LARGE SCALE GENOMIC DNA]</scope>
    <source>
        <strain evidence="1 2">HO1-1</strain>
    </source>
</reference>
<keyword evidence="2" id="KW-1185">Reference proteome</keyword>
<dbReference type="EMBL" id="CP029287">
    <property type="protein sequence ID" value="AWR99167.1"/>
    <property type="molecule type" value="Genomic_DNA"/>
</dbReference>
<name>A0A2U9ITB8_9CREN</name>
<accession>A0A2U9ITB8</accession>
<sequence>MKGFIRRIATTSARIPDLDAGLSIVENRMVTKRFVLKWLFEYRVDLEAEHLADLIHENLIIHSIVGRGFRVESKTIRKVVGLCYDRGILDGYSGRYGNR</sequence>
<dbReference type="STRING" id="1293036.GCA_001315825_03216"/>
<dbReference type="RefSeq" id="WP_054837525.1">
    <property type="nucleotide sequence ID" value="NZ_BBBA01000079.1"/>
</dbReference>
<organism evidence="1 2">
    <name type="scientific">Metallosphaera hakonensis JCM 8857 = DSM 7519</name>
    <dbReference type="NCBI Taxonomy" id="1293036"/>
    <lineage>
        <taxon>Archaea</taxon>
        <taxon>Thermoproteota</taxon>
        <taxon>Thermoprotei</taxon>
        <taxon>Sulfolobales</taxon>
        <taxon>Sulfolobaceae</taxon>
        <taxon>Metallosphaera</taxon>
    </lineage>
</organism>
<proteinExistence type="predicted"/>
<gene>
    <name evidence="1" type="ORF">DFR87_05015</name>
</gene>
<evidence type="ECO:0000313" key="2">
    <source>
        <dbReference type="Proteomes" id="UP000247586"/>
    </source>
</evidence>
<evidence type="ECO:0000313" key="1">
    <source>
        <dbReference type="EMBL" id="AWR99167.1"/>
    </source>
</evidence>
<dbReference type="AlphaFoldDB" id="A0A2U9ITB8"/>
<dbReference type="KEGG" id="mhk:DFR87_05015"/>
<protein>
    <submittedName>
        <fullName evidence="1">Uncharacterized protein</fullName>
    </submittedName>
</protein>
<reference evidence="2" key="3">
    <citation type="submission" date="2020-03" db="EMBL/GenBank/DDBJ databases">
        <title>Sequencing and Assembly of Multiple Reported Metal-Biooxidizing Members of the Extremely Thermoacidophilic Archaeal Family Sulfolobaceae.</title>
        <authorList>
            <person name="Counts J.A."/>
            <person name="Kelly R.M."/>
        </authorList>
    </citation>
    <scope>NUCLEOTIDE SEQUENCE [LARGE SCALE GENOMIC DNA]</scope>
    <source>
        <strain evidence="2">HO1-1</strain>
    </source>
</reference>
<reference evidence="2" key="2">
    <citation type="submission" date="2020-03" db="EMBL/GenBank/DDBJ databases">
        <title>Complete Genome Sequences of Extremely Thermoacidophilic, Metal-Mobilizing Type-Strain Members of the Archaeal Family Sulfolobaceae: Acidianus brierleyi DSM-1651T, Acidianus sulfidivorans DSM-18786T, Metallosphaera hakonensis DSM-7519T, and Metallosphaera prunae DSM-10039T.</title>
        <authorList>
            <person name="Counts J.A."/>
            <person name="Kelly R.M."/>
        </authorList>
    </citation>
    <scope>NUCLEOTIDE SEQUENCE [LARGE SCALE GENOMIC DNA]</scope>
    <source>
        <strain evidence="2">HO1-1</strain>
    </source>
</reference>
<dbReference type="Proteomes" id="UP000247586">
    <property type="component" value="Chromosome"/>
</dbReference>